<feature type="transmembrane region" description="Helical" evidence="1">
    <location>
        <begin position="15"/>
        <end position="36"/>
    </location>
</feature>
<dbReference type="KEGG" id="bteq:G4P54_19305"/>
<sequence>MISFFLKRVLKNKEIYFSLFISFVLMIVSYLGILFFHKKINLPYEIHNSPFLSNIAEGNTTSAQLIWILILPLLASLPISGMYREDKNTGFFMNVITKTTKKKYFTVLFGLNFVISFFVIILPLLLNLYLLSMTYPSVNPDGIVNYMDPIVTGGTDLANLYYEHSLIYTLILFALNGMYGAVLSSIGLALSFFIKKKYFVYIIPFLINLIGFTLLNNHYNPLKYIINDGGFLSLDKFIYLNLGVFIATILLYMWGKKRRVLL</sequence>
<keyword evidence="3" id="KW-1185">Reference proteome</keyword>
<keyword evidence="1" id="KW-0472">Membrane</keyword>
<keyword evidence="1" id="KW-0812">Transmembrane</keyword>
<evidence type="ECO:0000313" key="3">
    <source>
        <dbReference type="Proteomes" id="UP000501914"/>
    </source>
</evidence>
<dbReference type="Proteomes" id="UP000501914">
    <property type="component" value="Chromosome"/>
</dbReference>
<protein>
    <submittedName>
        <fullName evidence="2">Uncharacterized protein</fullName>
    </submittedName>
</protein>
<name>A0A6H0WP92_9BACI</name>
<organism evidence="2 3">
    <name type="scientific">Bacillus tequilensis</name>
    <dbReference type="NCBI Taxonomy" id="227866"/>
    <lineage>
        <taxon>Bacteria</taxon>
        <taxon>Bacillati</taxon>
        <taxon>Bacillota</taxon>
        <taxon>Bacilli</taxon>
        <taxon>Bacillales</taxon>
        <taxon>Bacillaceae</taxon>
        <taxon>Bacillus</taxon>
    </lineage>
</organism>
<evidence type="ECO:0000313" key="2">
    <source>
        <dbReference type="EMBL" id="QIW81779.1"/>
    </source>
</evidence>
<keyword evidence="1" id="KW-1133">Transmembrane helix</keyword>
<feature type="transmembrane region" description="Helical" evidence="1">
    <location>
        <begin position="237"/>
        <end position="255"/>
    </location>
</feature>
<feature type="transmembrane region" description="Helical" evidence="1">
    <location>
        <begin position="198"/>
        <end position="217"/>
    </location>
</feature>
<evidence type="ECO:0000256" key="1">
    <source>
        <dbReference type="SAM" id="Phobius"/>
    </source>
</evidence>
<reference evidence="2 3" key="1">
    <citation type="submission" date="2020-02" db="EMBL/GenBank/DDBJ databases">
        <title>Genome sequencing, annotation and comparative genomic analysis of Bacillus tequilensis EA-CB0015, an effective biological control agent against Pseudocercospora fijiensis in banana plants.</title>
        <authorList>
            <person name="Cuellar-Gaviria T.Z."/>
            <person name="Ju K.-S."/>
            <person name="Villegas-Escobar V."/>
        </authorList>
    </citation>
    <scope>NUCLEOTIDE SEQUENCE [LARGE SCALE GENOMIC DNA]</scope>
    <source>
        <strain evidence="2 3">EA-CB0015</strain>
    </source>
</reference>
<accession>A0A6H0WP92</accession>
<gene>
    <name evidence="2" type="ORF">G4P54_19305</name>
</gene>
<dbReference type="RefSeq" id="WP_167873568.1">
    <property type="nucleotide sequence ID" value="NZ_CP048852.1"/>
</dbReference>
<feature type="transmembrane region" description="Helical" evidence="1">
    <location>
        <begin position="104"/>
        <end position="130"/>
    </location>
</feature>
<dbReference type="AlphaFoldDB" id="A0A6H0WP92"/>
<proteinExistence type="predicted"/>
<feature type="transmembrane region" description="Helical" evidence="1">
    <location>
        <begin position="65"/>
        <end position="83"/>
    </location>
</feature>
<feature type="transmembrane region" description="Helical" evidence="1">
    <location>
        <begin position="166"/>
        <end position="191"/>
    </location>
</feature>
<dbReference type="EMBL" id="CP048852">
    <property type="protein sequence ID" value="QIW81779.1"/>
    <property type="molecule type" value="Genomic_DNA"/>
</dbReference>